<dbReference type="EMBL" id="CAXAMN010026247">
    <property type="protein sequence ID" value="CAK9101483.1"/>
    <property type="molecule type" value="Genomic_DNA"/>
</dbReference>
<proteinExistence type="predicted"/>
<protein>
    <submittedName>
        <fullName evidence="2">Uncharacterized protein</fullName>
    </submittedName>
</protein>
<evidence type="ECO:0000313" key="3">
    <source>
        <dbReference type="EMBL" id="CAK9101483.1"/>
    </source>
</evidence>
<evidence type="ECO:0000313" key="4">
    <source>
        <dbReference type="Proteomes" id="UP001642484"/>
    </source>
</evidence>
<dbReference type="EMBL" id="CAXAMN010026246">
    <property type="protein sequence ID" value="CAK9101480.1"/>
    <property type="molecule type" value="Genomic_DNA"/>
</dbReference>
<name>A0ABP0RN13_9DINO</name>
<gene>
    <name evidence="2" type="ORF">CCMP2556_LOCUS47844</name>
    <name evidence="3" type="ORF">CCMP2556_LOCUS47846</name>
</gene>
<reference evidence="2 4" key="1">
    <citation type="submission" date="2024-02" db="EMBL/GenBank/DDBJ databases">
        <authorList>
            <person name="Chen Y."/>
            <person name="Shah S."/>
            <person name="Dougan E. K."/>
            <person name="Thang M."/>
            <person name="Chan C."/>
        </authorList>
    </citation>
    <scope>NUCLEOTIDE SEQUENCE [LARGE SCALE GENOMIC DNA]</scope>
</reference>
<sequence>PVVDGRALRHRVEGPCGCRCQCFAPFRTSDTFDQLRKVRKELIGLEKLEQDNYVFNLLKGHEVACRGARHLTLLGHTVCNRGFMRLVGIGKSRFRTISKAINEGLVRCPMDARFLPKEPKPQRAKRQAVWDYLWALYEQAAERLPDGNTVHSNKRPRQGAFKYDDPSMSRDEVRHLPPGTFADYLRLCRSELPDYKISRQLFCSARAST</sequence>
<dbReference type="Proteomes" id="UP001642484">
    <property type="component" value="Unassembled WGS sequence"/>
</dbReference>
<accession>A0ABP0RN13</accession>
<keyword evidence="4" id="KW-1185">Reference proteome</keyword>
<evidence type="ECO:0000313" key="2">
    <source>
        <dbReference type="EMBL" id="CAK9101480.1"/>
    </source>
</evidence>
<feature type="non-terminal residue" evidence="2">
    <location>
        <position position="1"/>
    </location>
</feature>
<feature type="compositionally biased region" description="Basic and acidic residues" evidence="1">
    <location>
        <begin position="162"/>
        <end position="172"/>
    </location>
</feature>
<comment type="caution">
    <text evidence="2">The sequence shown here is derived from an EMBL/GenBank/DDBJ whole genome shotgun (WGS) entry which is preliminary data.</text>
</comment>
<organism evidence="2 4">
    <name type="scientific">Durusdinium trenchii</name>
    <dbReference type="NCBI Taxonomy" id="1381693"/>
    <lineage>
        <taxon>Eukaryota</taxon>
        <taxon>Sar</taxon>
        <taxon>Alveolata</taxon>
        <taxon>Dinophyceae</taxon>
        <taxon>Suessiales</taxon>
        <taxon>Symbiodiniaceae</taxon>
        <taxon>Durusdinium</taxon>
    </lineage>
</organism>
<feature type="region of interest" description="Disordered" evidence="1">
    <location>
        <begin position="147"/>
        <end position="172"/>
    </location>
</feature>
<evidence type="ECO:0000256" key="1">
    <source>
        <dbReference type="SAM" id="MobiDB-lite"/>
    </source>
</evidence>